<dbReference type="SUPFAM" id="SSF52218">
    <property type="entry name" value="Flavoproteins"/>
    <property type="match status" value="1"/>
</dbReference>
<evidence type="ECO:0000313" key="4">
    <source>
        <dbReference type="Proteomes" id="UP000254082"/>
    </source>
</evidence>
<dbReference type="Pfam" id="PF02525">
    <property type="entry name" value="Flavodoxin_2"/>
    <property type="match status" value="1"/>
</dbReference>
<dbReference type="GO" id="GO:0010181">
    <property type="term" value="F:FMN binding"/>
    <property type="evidence" value="ECO:0007669"/>
    <property type="project" value="TreeGrafter"/>
</dbReference>
<dbReference type="GO" id="GO:0003955">
    <property type="term" value="F:NAD(P)H dehydrogenase (quinone) activity"/>
    <property type="evidence" value="ECO:0007669"/>
    <property type="project" value="TreeGrafter"/>
</dbReference>
<evidence type="ECO:0000259" key="2">
    <source>
        <dbReference type="Pfam" id="PF02525"/>
    </source>
</evidence>
<keyword evidence="1 3" id="KW-0560">Oxidoreductase</keyword>
<reference evidence="3 4" key="1">
    <citation type="submission" date="2018-06" db="EMBL/GenBank/DDBJ databases">
        <authorList>
            <consortium name="Pathogen Informatics"/>
            <person name="Doyle S."/>
        </authorList>
    </citation>
    <scope>NUCLEOTIDE SEQUENCE [LARGE SCALE GENOMIC DNA]</scope>
    <source>
        <strain evidence="4">NCTC 11391</strain>
    </source>
</reference>
<name>A0A380JE99_STRDO</name>
<keyword evidence="4" id="KW-1185">Reference proteome</keyword>
<gene>
    <name evidence="3" type="primary">ywrO_2</name>
    <name evidence="3" type="ORF">NCTC11391_01154</name>
</gene>
<dbReference type="RefSeq" id="WP_003000129.1">
    <property type="nucleotide sequence ID" value="NZ_UHFA01000002.1"/>
</dbReference>
<evidence type="ECO:0000313" key="3">
    <source>
        <dbReference type="EMBL" id="SUN36109.1"/>
    </source>
</evidence>
<dbReference type="InterPro" id="IPR046980">
    <property type="entry name" value="KefG/KefF"/>
</dbReference>
<protein>
    <submittedName>
        <fullName evidence="3">NAD(P)H oxidoreductase</fullName>
        <ecNumber evidence="3">1.6.99.-</ecNumber>
    </submittedName>
</protein>
<dbReference type="PANTHER" id="PTHR47307:SF1">
    <property type="entry name" value="GLUTATHIONE-REGULATED POTASSIUM-EFFLUX SYSTEM ANCILLARY PROTEIN KEFG"/>
    <property type="match status" value="1"/>
</dbReference>
<dbReference type="EMBL" id="UHFA01000002">
    <property type="protein sequence ID" value="SUN36109.1"/>
    <property type="molecule type" value="Genomic_DNA"/>
</dbReference>
<proteinExistence type="predicted"/>
<dbReference type="PANTHER" id="PTHR47307">
    <property type="entry name" value="GLUTATHIONE-REGULATED POTASSIUM-EFFLUX SYSTEM ANCILLARY PROTEIN KEFG"/>
    <property type="match status" value="1"/>
</dbReference>
<dbReference type="EC" id="1.6.99.-" evidence="3"/>
<evidence type="ECO:0000256" key="1">
    <source>
        <dbReference type="ARBA" id="ARBA00023002"/>
    </source>
</evidence>
<dbReference type="InterPro" id="IPR029039">
    <property type="entry name" value="Flavoprotein-like_sf"/>
</dbReference>
<sequence length="173" mass="19733">MTTTIFAFHPNLKGVSRVNQALAKTAQEAGFDVRDLYALYPDFQIDVAEEQRVLEATDRIVLQFPMYWYSTPALLKEWLDRVLEYGWAYGSQGNALRGKEIILAFSQGANPEDYTTDGRFHTTTKELLKPLETIQYHTNLVFLPYFAVPGAMSINDEDLVKACQDHLEHLGQK</sequence>
<dbReference type="AlphaFoldDB" id="A0A380JE99"/>
<accession>A0A380JE99</accession>
<dbReference type="GO" id="GO:0009055">
    <property type="term" value="F:electron transfer activity"/>
    <property type="evidence" value="ECO:0007669"/>
    <property type="project" value="TreeGrafter"/>
</dbReference>
<dbReference type="Gene3D" id="3.40.50.360">
    <property type="match status" value="1"/>
</dbReference>
<feature type="domain" description="Flavodoxin-like fold" evidence="2">
    <location>
        <begin position="1"/>
        <end position="168"/>
    </location>
</feature>
<dbReference type="InterPro" id="IPR003680">
    <property type="entry name" value="Flavodoxin_fold"/>
</dbReference>
<dbReference type="OrthoDB" id="9798454at2"/>
<organism evidence="3 4">
    <name type="scientific">Streptococcus downei MFe28</name>
    <dbReference type="NCBI Taxonomy" id="764290"/>
    <lineage>
        <taxon>Bacteria</taxon>
        <taxon>Bacillati</taxon>
        <taxon>Bacillota</taxon>
        <taxon>Bacilli</taxon>
        <taxon>Lactobacillales</taxon>
        <taxon>Streptococcaceae</taxon>
        <taxon>Streptococcus</taxon>
    </lineage>
</organism>
<dbReference type="Proteomes" id="UP000254082">
    <property type="component" value="Unassembled WGS sequence"/>
</dbReference>